<sequence>MGERFVVVPVVPVPRGPGVAGIGQPSDAVVADPAPDSGGGPVEEREAGADPGLEPQDPGLPILTYDREPNKYGKPARLTCRRINGRLTCLARAPPRWR</sequence>
<name>A0A4Z2E190_9TELE</name>
<dbReference type="AlphaFoldDB" id="A0A4Z2E190"/>
<organism evidence="2 3">
    <name type="scientific">Liparis tanakae</name>
    <name type="common">Tanaka's snailfish</name>
    <dbReference type="NCBI Taxonomy" id="230148"/>
    <lineage>
        <taxon>Eukaryota</taxon>
        <taxon>Metazoa</taxon>
        <taxon>Chordata</taxon>
        <taxon>Craniata</taxon>
        <taxon>Vertebrata</taxon>
        <taxon>Euteleostomi</taxon>
        <taxon>Actinopterygii</taxon>
        <taxon>Neopterygii</taxon>
        <taxon>Teleostei</taxon>
        <taxon>Neoteleostei</taxon>
        <taxon>Acanthomorphata</taxon>
        <taxon>Eupercaria</taxon>
        <taxon>Perciformes</taxon>
        <taxon>Cottioidei</taxon>
        <taxon>Cottales</taxon>
        <taxon>Liparidae</taxon>
        <taxon>Liparis</taxon>
    </lineage>
</organism>
<feature type="region of interest" description="Disordered" evidence="1">
    <location>
        <begin position="16"/>
        <end position="73"/>
    </location>
</feature>
<accession>A0A4Z2E190</accession>
<dbReference type="Proteomes" id="UP000314294">
    <property type="component" value="Unassembled WGS sequence"/>
</dbReference>
<reference evidence="2 3" key="1">
    <citation type="submission" date="2019-03" db="EMBL/GenBank/DDBJ databases">
        <title>First draft genome of Liparis tanakae, snailfish: a comprehensive survey of snailfish specific genes.</title>
        <authorList>
            <person name="Kim W."/>
            <person name="Song I."/>
            <person name="Jeong J.-H."/>
            <person name="Kim D."/>
            <person name="Kim S."/>
            <person name="Ryu S."/>
            <person name="Song J.Y."/>
            <person name="Lee S.K."/>
        </authorList>
    </citation>
    <scope>NUCLEOTIDE SEQUENCE [LARGE SCALE GENOMIC DNA]</scope>
    <source>
        <tissue evidence="2">Muscle</tissue>
    </source>
</reference>
<comment type="caution">
    <text evidence="2">The sequence shown here is derived from an EMBL/GenBank/DDBJ whole genome shotgun (WGS) entry which is preliminary data.</text>
</comment>
<dbReference type="EMBL" id="SRLO01021666">
    <property type="protein sequence ID" value="TNN22626.1"/>
    <property type="molecule type" value="Genomic_DNA"/>
</dbReference>
<evidence type="ECO:0000313" key="2">
    <source>
        <dbReference type="EMBL" id="TNN22626.1"/>
    </source>
</evidence>
<proteinExistence type="predicted"/>
<evidence type="ECO:0000313" key="3">
    <source>
        <dbReference type="Proteomes" id="UP000314294"/>
    </source>
</evidence>
<keyword evidence="3" id="KW-1185">Reference proteome</keyword>
<protein>
    <submittedName>
        <fullName evidence="2">Uncharacterized protein</fullName>
    </submittedName>
</protein>
<gene>
    <name evidence="2" type="ORF">EYF80_067260</name>
</gene>
<evidence type="ECO:0000256" key="1">
    <source>
        <dbReference type="SAM" id="MobiDB-lite"/>
    </source>
</evidence>